<name>A0A4R1BI54_9ACTN</name>
<dbReference type="GO" id="GO:0019346">
    <property type="term" value="P:transsulfuration"/>
    <property type="evidence" value="ECO:0007669"/>
    <property type="project" value="InterPro"/>
</dbReference>
<dbReference type="InterPro" id="IPR015421">
    <property type="entry name" value="PyrdxlP-dep_Trfase_major"/>
</dbReference>
<evidence type="ECO:0000256" key="4">
    <source>
        <dbReference type="ARBA" id="ARBA00051441"/>
    </source>
</evidence>
<reference evidence="10 11" key="1">
    <citation type="submission" date="2019-03" db="EMBL/GenBank/DDBJ databases">
        <title>Whole genome sequence of a novel Rubrobacter taiwanensis strain, isolated from Yellowstone National Park.</title>
        <authorList>
            <person name="Freed S."/>
            <person name="Ramaley R.F."/>
            <person name="Kyndt J.A."/>
        </authorList>
    </citation>
    <scope>NUCLEOTIDE SEQUENCE [LARGE SCALE GENOMIC DNA]</scope>
    <source>
        <strain evidence="10 11">Yellowstone</strain>
    </source>
</reference>
<keyword evidence="3 8" id="KW-0663">Pyridoxal phosphate</keyword>
<dbReference type="GO" id="GO:0019343">
    <property type="term" value="P:cysteine biosynthetic process via cystathionine"/>
    <property type="evidence" value="ECO:0007669"/>
    <property type="project" value="TreeGrafter"/>
</dbReference>
<comment type="similarity">
    <text evidence="2 9">Belongs to the trans-sulfuration enzymes family.</text>
</comment>
<organism evidence="10 11">
    <name type="scientific">Rubrobacter taiwanensis</name>
    <dbReference type="NCBI Taxonomy" id="185139"/>
    <lineage>
        <taxon>Bacteria</taxon>
        <taxon>Bacillati</taxon>
        <taxon>Actinomycetota</taxon>
        <taxon>Rubrobacteria</taxon>
        <taxon>Rubrobacterales</taxon>
        <taxon>Rubrobacteraceae</taxon>
        <taxon>Rubrobacter</taxon>
    </lineage>
</organism>
<dbReference type="GO" id="GO:0003962">
    <property type="term" value="F:cystathionine gamma-synthase activity"/>
    <property type="evidence" value="ECO:0007669"/>
    <property type="project" value="UniProtKB-EC"/>
</dbReference>
<dbReference type="GO" id="GO:0030170">
    <property type="term" value="F:pyridoxal phosphate binding"/>
    <property type="evidence" value="ECO:0007669"/>
    <property type="project" value="InterPro"/>
</dbReference>
<evidence type="ECO:0000256" key="3">
    <source>
        <dbReference type="ARBA" id="ARBA00022898"/>
    </source>
</evidence>
<dbReference type="Proteomes" id="UP000295244">
    <property type="component" value="Unassembled WGS sequence"/>
</dbReference>
<dbReference type="NCBIfam" id="NF005871">
    <property type="entry name" value="PRK07811.1"/>
    <property type="match status" value="1"/>
</dbReference>
<evidence type="ECO:0000256" key="6">
    <source>
        <dbReference type="ARBA" id="ARBA00068008"/>
    </source>
</evidence>
<keyword evidence="11" id="KW-1185">Reference proteome</keyword>
<dbReference type="EC" id="2.5.1.48" evidence="5"/>
<accession>A0A4R1BI54</accession>
<dbReference type="OrthoDB" id="9805790at2"/>
<keyword evidence="10" id="KW-0808">Transferase</keyword>
<evidence type="ECO:0000256" key="7">
    <source>
        <dbReference type="ARBA" id="ARBA00083849"/>
    </source>
</evidence>
<sequence>MKFATRAIHVGQEPDPATGATIVPIYQTSTYTQEGLGRHKGYEYSRTGNPTRTALEECVASLENCRYGLAFASGLAATTAVLSLLEAGDHVVAGDDLYGGTYRLFEKVLTRQGISFTFTDPRDISKIEAAFRPQTRLLWLETPTNPMLTLCDIRALSELARERGAIVAVDNTFASPYFQTPTDLGADITVHSTTKYMGGHSDVVGGAVATNDAGHYEAMKFYQNAAGGVPGPFDSWLVLRGLKTLAVRMRQHEANALAVAEFLREHPEVESVNYPGLPTHPQYELARRQMRGFSGMVSFTLRGGAEAARRVIGSVRVFSFAESLGGVESLLTHPASMTHAAMPEEEREARGVTEGLLRLSVGVEDAEDLIADLDRAIGRAS</sequence>
<evidence type="ECO:0000256" key="8">
    <source>
        <dbReference type="PIRSR" id="PIRSR001434-2"/>
    </source>
</evidence>
<dbReference type="AlphaFoldDB" id="A0A4R1BI54"/>
<dbReference type="SUPFAM" id="SSF53383">
    <property type="entry name" value="PLP-dependent transferases"/>
    <property type="match status" value="1"/>
</dbReference>
<dbReference type="Gene3D" id="3.90.1150.10">
    <property type="entry name" value="Aspartate Aminotransferase, domain 1"/>
    <property type="match status" value="1"/>
</dbReference>
<dbReference type="InterPro" id="IPR000277">
    <property type="entry name" value="Cys/Met-Metab_PyrdxlP-dep_enz"/>
</dbReference>
<dbReference type="CDD" id="cd00614">
    <property type="entry name" value="CGS_like"/>
    <property type="match status" value="1"/>
</dbReference>
<evidence type="ECO:0000313" key="11">
    <source>
        <dbReference type="Proteomes" id="UP000295244"/>
    </source>
</evidence>
<evidence type="ECO:0000313" key="10">
    <source>
        <dbReference type="EMBL" id="TCJ16921.1"/>
    </source>
</evidence>
<feature type="modified residue" description="N6-(pyridoxal phosphate)lysine" evidence="8">
    <location>
        <position position="195"/>
    </location>
</feature>
<dbReference type="EMBL" id="SKBU01000015">
    <property type="protein sequence ID" value="TCJ16921.1"/>
    <property type="molecule type" value="Genomic_DNA"/>
</dbReference>
<dbReference type="GO" id="GO:0004123">
    <property type="term" value="F:cystathionine gamma-lyase activity"/>
    <property type="evidence" value="ECO:0007669"/>
    <property type="project" value="TreeGrafter"/>
</dbReference>
<dbReference type="PIRSF" id="PIRSF001434">
    <property type="entry name" value="CGS"/>
    <property type="match status" value="1"/>
</dbReference>
<dbReference type="FunFam" id="3.90.1150.10:FF:000008">
    <property type="entry name" value="Cystathionine gamma-synthase"/>
    <property type="match status" value="1"/>
</dbReference>
<protein>
    <recommendedName>
        <fullName evidence="6">Cystathionine gamma-synthase</fullName>
        <ecNumber evidence="5">2.5.1.48</ecNumber>
    </recommendedName>
    <alternativeName>
        <fullName evidence="7">O-succinylhomoserine (thiol)-lyase</fullName>
    </alternativeName>
</protein>
<dbReference type="Gene3D" id="3.40.640.10">
    <property type="entry name" value="Type I PLP-dependent aspartate aminotransferase-like (Major domain)"/>
    <property type="match status" value="1"/>
</dbReference>
<dbReference type="FunFam" id="3.40.640.10:FF:000009">
    <property type="entry name" value="Cystathionine gamma-synthase homolog"/>
    <property type="match status" value="1"/>
</dbReference>
<dbReference type="InterPro" id="IPR015424">
    <property type="entry name" value="PyrdxlP-dep_Trfase"/>
</dbReference>
<dbReference type="InterPro" id="IPR015422">
    <property type="entry name" value="PyrdxlP-dep_Trfase_small"/>
</dbReference>
<evidence type="ECO:0000256" key="2">
    <source>
        <dbReference type="ARBA" id="ARBA00009077"/>
    </source>
</evidence>
<comment type="cofactor">
    <cofactor evidence="1 9">
        <name>pyridoxal 5'-phosphate</name>
        <dbReference type="ChEBI" id="CHEBI:597326"/>
    </cofactor>
</comment>
<dbReference type="PROSITE" id="PS00868">
    <property type="entry name" value="CYS_MET_METAB_PP"/>
    <property type="match status" value="1"/>
</dbReference>
<dbReference type="InterPro" id="IPR054542">
    <property type="entry name" value="Cys_met_metab_PP"/>
</dbReference>
<evidence type="ECO:0000256" key="1">
    <source>
        <dbReference type="ARBA" id="ARBA00001933"/>
    </source>
</evidence>
<proteinExistence type="inferred from homology"/>
<dbReference type="GO" id="GO:0005737">
    <property type="term" value="C:cytoplasm"/>
    <property type="evidence" value="ECO:0007669"/>
    <property type="project" value="TreeGrafter"/>
</dbReference>
<comment type="catalytic activity">
    <reaction evidence="4">
        <text>O-succinyl-L-homoserine + L-cysteine = L,L-cystathionine + succinate + H(+)</text>
        <dbReference type="Rhea" id="RHEA:20397"/>
        <dbReference type="ChEBI" id="CHEBI:15378"/>
        <dbReference type="ChEBI" id="CHEBI:30031"/>
        <dbReference type="ChEBI" id="CHEBI:35235"/>
        <dbReference type="ChEBI" id="CHEBI:57661"/>
        <dbReference type="ChEBI" id="CHEBI:58161"/>
        <dbReference type="EC" id="2.5.1.48"/>
    </reaction>
</comment>
<comment type="caution">
    <text evidence="10">The sequence shown here is derived from an EMBL/GenBank/DDBJ whole genome shotgun (WGS) entry which is preliminary data.</text>
</comment>
<dbReference type="PANTHER" id="PTHR11808">
    <property type="entry name" value="TRANS-SULFURATION ENZYME FAMILY MEMBER"/>
    <property type="match status" value="1"/>
</dbReference>
<dbReference type="Pfam" id="PF01053">
    <property type="entry name" value="Cys_Met_Meta_PP"/>
    <property type="match status" value="1"/>
</dbReference>
<evidence type="ECO:0000256" key="5">
    <source>
        <dbReference type="ARBA" id="ARBA00066530"/>
    </source>
</evidence>
<gene>
    <name evidence="10" type="ORF">E0L93_09510</name>
</gene>
<evidence type="ECO:0000256" key="9">
    <source>
        <dbReference type="RuleBase" id="RU362118"/>
    </source>
</evidence>
<dbReference type="PANTHER" id="PTHR11808:SF15">
    <property type="entry name" value="CYSTATHIONINE GAMMA-LYASE"/>
    <property type="match status" value="1"/>
</dbReference>
<dbReference type="RefSeq" id="WP_132691237.1">
    <property type="nucleotide sequence ID" value="NZ_SKBU01000015.1"/>
</dbReference>